<dbReference type="Pfam" id="PF18962">
    <property type="entry name" value="Por_Secre_tail"/>
    <property type="match status" value="1"/>
</dbReference>
<dbReference type="Pfam" id="PF13004">
    <property type="entry name" value="BACON"/>
    <property type="match status" value="1"/>
</dbReference>
<feature type="domain" description="BACON" evidence="1">
    <location>
        <begin position="458"/>
        <end position="515"/>
    </location>
</feature>
<accession>A0ABS3JSM3</accession>
<dbReference type="Proteomes" id="UP000664628">
    <property type="component" value="Unassembled WGS sequence"/>
</dbReference>
<comment type="caution">
    <text evidence="4">The sequence shown here is derived from an EMBL/GenBank/DDBJ whole genome shotgun (WGS) entry which is preliminary data.</text>
</comment>
<protein>
    <submittedName>
        <fullName evidence="4">T9SS type A sorting domain-containing protein</fullName>
    </submittedName>
</protein>
<dbReference type="CDD" id="cd14948">
    <property type="entry name" value="BACON"/>
    <property type="match status" value="3"/>
</dbReference>
<feature type="domain" description="BACON" evidence="3">
    <location>
        <begin position="613"/>
        <end position="693"/>
    </location>
</feature>
<dbReference type="InterPro" id="IPR013783">
    <property type="entry name" value="Ig-like_fold"/>
</dbReference>
<dbReference type="EMBL" id="JAFMYW010000018">
    <property type="protein sequence ID" value="MBO0953022.1"/>
    <property type="molecule type" value="Genomic_DNA"/>
</dbReference>
<dbReference type="RefSeq" id="WP_207332974.1">
    <property type="nucleotide sequence ID" value="NZ_JAFMYW010000018.1"/>
</dbReference>
<evidence type="ECO:0000259" key="1">
    <source>
        <dbReference type="Pfam" id="PF13004"/>
    </source>
</evidence>
<dbReference type="Pfam" id="PF19190">
    <property type="entry name" value="BACON_2"/>
    <property type="match status" value="2"/>
</dbReference>
<keyword evidence="5" id="KW-1185">Reference proteome</keyword>
<dbReference type="InterPro" id="IPR026444">
    <property type="entry name" value="Secre_tail"/>
</dbReference>
<proteinExistence type="predicted"/>
<reference evidence="4 5" key="1">
    <citation type="submission" date="2021-03" db="EMBL/GenBank/DDBJ databases">
        <title>Fibrella sp. HMF5405 genome sequencing and assembly.</title>
        <authorList>
            <person name="Kang H."/>
            <person name="Kim H."/>
            <person name="Bae S."/>
            <person name="Joh K."/>
        </authorList>
    </citation>
    <scope>NUCLEOTIDE SEQUENCE [LARGE SCALE GENOMIC DNA]</scope>
    <source>
        <strain evidence="4 5">HMF5405</strain>
    </source>
</reference>
<gene>
    <name evidence="4" type="ORF">J2I46_30900</name>
</gene>
<evidence type="ECO:0000313" key="5">
    <source>
        <dbReference type="Proteomes" id="UP000664628"/>
    </source>
</evidence>
<feature type="domain" description="BACON" evidence="3">
    <location>
        <begin position="524"/>
        <end position="605"/>
    </location>
</feature>
<sequence length="780" mass="83418">MKQLFLLLLLVSPFLTRGQEIFNYKKLVTGNRTLSASASTINRATGEVIFGGSDSRGPSTPGLTFTWIWGDGTSTNGFFPQTKTYSDKTKNYTAKVIANYSATEKDTVDILVLFIKPTITPISLNADYAVFIPSQAMSFSSHFSSVPTKPTYYTDDRFFSGNVNRADLAYTLSVFNSIEVDMANNDVYKHNGKIQQYMLRDSTFGGAYALWFTDPLSFAVGDGLLTNLDFSSLAHELGHNITLNSPANYIIGSRVSGNATSIFAEAMAQIFQHTVGYVVLNNYAQYGFDAEYTSLMKNWFLADFGTTKTFYNQYVNGGKVFTSWNNPATPADETLFTFGTIAYKFCQYAEAQNKGYLLPAKRLMQFLQRFNPEWQRRYDQFNNNSAADSFRATMMVAALSSAFQTDLRADFRALNFPISDADWAFLSPDLLTVSESAINLPATASSTASFSVLSTAGNWSVTSSQTWLTPSVTTGSGNQLVRLITAANSAVASRTAVVTVSATGFTDRTVAITQAGVAPMLTTSTQSLSLPANGATAVSFSITANVSWSISSSQPWLTPSSASGSDSQVITLSAVANSTAAVRLATLTITAAGLPNQTATIVQAGLPPTLATSVTSLTVDAVGGSSSFDVISNTSWSVSSSVAWLIASPASTSGNAPVTLTVGANTVPDSRTATITLSATGIPVQLVTVVQHGAVITGLSTPWQEVVRIYPNPVSDQLHIDGVPPGSTILLYDSGGKLLHQQNSVSGVNKLATDSLPAGTYYLRLQSDYNTAAGRFVKVP</sequence>
<organism evidence="4 5">
    <name type="scientific">Fibrella forsythiae</name>
    <dbReference type="NCBI Taxonomy" id="2817061"/>
    <lineage>
        <taxon>Bacteria</taxon>
        <taxon>Pseudomonadati</taxon>
        <taxon>Bacteroidota</taxon>
        <taxon>Cytophagia</taxon>
        <taxon>Cytophagales</taxon>
        <taxon>Spirosomataceae</taxon>
        <taxon>Fibrella</taxon>
    </lineage>
</organism>
<name>A0ABS3JSM3_9BACT</name>
<dbReference type="NCBIfam" id="TIGR04183">
    <property type="entry name" value="Por_Secre_tail"/>
    <property type="match status" value="1"/>
</dbReference>
<feature type="domain" description="Secretion system C-terminal sorting" evidence="2">
    <location>
        <begin position="709"/>
        <end position="772"/>
    </location>
</feature>
<evidence type="ECO:0000259" key="3">
    <source>
        <dbReference type="Pfam" id="PF19190"/>
    </source>
</evidence>
<dbReference type="InterPro" id="IPR024361">
    <property type="entry name" value="BACON"/>
</dbReference>
<evidence type="ECO:0000313" key="4">
    <source>
        <dbReference type="EMBL" id="MBO0953022.1"/>
    </source>
</evidence>
<dbReference type="Gene3D" id="2.60.40.10">
    <property type="entry name" value="Immunoglobulins"/>
    <property type="match status" value="3"/>
</dbReference>
<evidence type="ECO:0000259" key="2">
    <source>
        <dbReference type="Pfam" id="PF18962"/>
    </source>
</evidence>